<comment type="caution">
    <text evidence="2">The sequence shown here is derived from an EMBL/GenBank/DDBJ whole genome shotgun (WGS) entry which is preliminary data.</text>
</comment>
<keyword evidence="1" id="KW-0732">Signal</keyword>
<proteinExistence type="predicted"/>
<evidence type="ECO:0000256" key="1">
    <source>
        <dbReference type="SAM" id="SignalP"/>
    </source>
</evidence>
<feature type="chain" id="PRO_5016843789" description="Coth protein-domain-containing protein" evidence="1">
    <location>
        <begin position="20"/>
        <end position="524"/>
    </location>
</feature>
<dbReference type="Pfam" id="PF08757">
    <property type="entry name" value="CotH"/>
    <property type="match status" value="1"/>
</dbReference>
<sequence>MNLISHSIFILLTATLSQAVNVQFNVICPGSSSAQVNVGGSMTNLEAVSAQVPLYTGSVEVGSATSYNYHCDSKAENFTRTLASGSTSTLNDFFGRPITYADLPSLPRPLDNGKQWTRADQNPSVFDINYIPTIIVNGKPEDMNTLVNTVPKKKFLVELTMIGKDYYKTFQNVKFSITGAGKSHNPAKQSWRWTFAEGDFIDNRNNFKIRHMEEDPTQMREKLYADCLRAMGTYANQANMVRLFINGEGYGTFNMLDDIPKYSYIRANFYAGKPPAQMGPLYNGASGAGFQLLQQGEYTMFKPNKKSPEGSDAILSLAKAFNELDVTNDAAVQTFDQSTFDVDQFLRFMVMEYLAGHWDGYWQEQTNDGAYKDPLDNKWYYLGQDYDATFGVNLAQDVLSYSYKQYPEKFPGGVLINGFLKNEKLNTIFQSYIVDTVKVLFNNRTLGEHTTAYHDFIAPDLNWDRSIKQRSPGPVYGWTYKQTFENLFMGVDSPNQNGGGAAYGLNEWVDKKSKFVAKDLGFTI</sequence>
<dbReference type="OrthoDB" id="2387105at2759"/>
<feature type="signal peptide" evidence="1">
    <location>
        <begin position="1"/>
        <end position="19"/>
    </location>
</feature>
<organism evidence="2 3">
    <name type="scientific">Rhizopus stolonifer</name>
    <name type="common">Rhizopus nigricans</name>
    <dbReference type="NCBI Taxonomy" id="4846"/>
    <lineage>
        <taxon>Eukaryota</taxon>
        <taxon>Fungi</taxon>
        <taxon>Fungi incertae sedis</taxon>
        <taxon>Mucoromycota</taxon>
        <taxon>Mucoromycotina</taxon>
        <taxon>Mucoromycetes</taxon>
        <taxon>Mucorales</taxon>
        <taxon>Mucorineae</taxon>
        <taxon>Rhizopodaceae</taxon>
        <taxon>Rhizopus</taxon>
    </lineage>
</organism>
<evidence type="ECO:0008006" key="4">
    <source>
        <dbReference type="Google" id="ProtNLM"/>
    </source>
</evidence>
<dbReference type="InterPro" id="IPR014867">
    <property type="entry name" value="Spore_coat_CotH_CotH2/3/7"/>
</dbReference>
<keyword evidence="3" id="KW-1185">Reference proteome</keyword>
<name>A0A367KV93_RHIST</name>
<dbReference type="PANTHER" id="PTHR40050:SF1">
    <property type="entry name" value="INNER SPORE COAT PROTEIN H"/>
    <property type="match status" value="1"/>
</dbReference>
<dbReference type="STRING" id="4846.A0A367KV93"/>
<gene>
    <name evidence="2" type="ORF">CU098_013201</name>
</gene>
<dbReference type="AlphaFoldDB" id="A0A367KV93"/>
<dbReference type="PANTHER" id="PTHR40050">
    <property type="entry name" value="INNER SPORE COAT PROTEIN H"/>
    <property type="match status" value="1"/>
</dbReference>
<reference evidence="2 3" key="1">
    <citation type="journal article" date="2018" name="G3 (Bethesda)">
        <title>Phylogenetic and Phylogenomic Definition of Rhizopus Species.</title>
        <authorList>
            <person name="Gryganskyi A.P."/>
            <person name="Golan J."/>
            <person name="Dolatabadi S."/>
            <person name="Mondo S."/>
            <person name="Robb S."/>
            <person name="Idnurm A."/>
            <person name="Muszewska A."/>
            <person name="Steczkiewicz K."/>
            <person name="Masonjones S."/>
            <person name="Liao H.L."/>
            <person name="Gajdeczka M.T."/>
            <person name="Anike F."/>
            <person name="Vuek A."/>
            <person name="Anishchenko I.M."/>
            <person name="Voigt K."/>
            <person name="de Hoog G.S."/>
            <person name="Smith M.E."/>
            <person name="Heitman J."/>
            <person name="Vilgalys R."/>
            <person name="Stajich J.E."/>
        </authorList>
    </citation>
    <scope>NUCLEOTIDE SEQUENCE [LARGE SCALE GENOMIC DNA]</scope>
    <source>
        <strain evidence="2 3">LSU 92-RS-03</strain>
    </source>
</reference>
<dbReference type="Proteomes" id="UP000253551">
    <property type="component" value="Unassembled WGS sequence"/>
</dbReference>
<dbReference type="EMBL" id="PJQM01000225">
    <property type="protein sequence ID" value="RCI06121.1"/>
    <property type="molecule type" value="Genomic_DNA"/>
</dbReference>
<evidence type="ECO:0000313" key="2">
    <source>
        <dbReference type="EMBL" id="RCI06121.1"/>
    </source>
</evidence>
<accession>A0A367KV93</accession>
<evidence type="ECO:0000313" key="3">
    <source>
        <dbReference type="Proteomes" id="UP000253551"/>
    </source>
</evidence>
<protein>
    <recommendedName>
        <fullName evidence="4">Coth protein-domain-containing protein</fullName>
    </recommendedName>
</protein>